<feature type="compositionally biased region" description="Polar residues" evidence="1">
    <location>
        <begin position="169"/>
        <end position="178"/>
    </location>
</feature>
<feature type="compositionally biased region" description="Low complexity" evidence="1">
    <location>
        <begin position="1"/>
        <end position="24"/>
    </location>
</feature>
<dbReference type="Proteomes" id="UP001480595">
    <property type="component" value="Unassembled WGS sequence"/>
</dbReference>
<feature type="region of interest" description="Disordered" evidence="1">
    <location>
        <begin position="1"/>
        <end position="29"/>
    </location>
</feature>
<dbReference type="RefSeq" id="XP_066713629.1">
    <property type="nucleotide sequence ID" value="XM_066860040.1"/>
</dbReference>
<feature type="region of interest" description="Disordered" evidence="1">
    <location>
        <begin position="73"/>
        <end position="107"/>
    </location>
</feature>
<dbReference type="EMBL" id="JAQQWL010000009">
    <property type="protein sequence ID" value="KAK8058183.1"/>
    <property type="molecule type" value="Genomic_DNA"/>
</dbReference>
<organism evidence="2 3">
    <name type="scientific">Apiospora phragmitis</name>
    <dbReference type="NCBI Taxonomy" id="2905665"/>
    <lineage>
        <taxon>Eukaryota</taxon>
        <taxon>Fungi</taxon>
        <taxon>Dikarya</taxon>
        <taxon>Ascomycota</taxon>
        <taxon>Pezizomycotina</taxon>
        <taxon>Sordariomycetes</taxon>
        <taxon>Xylariomycetidae</taxon>
        <taxon>Amphisphaeriales</taxon>
        <taxon>Apiosporaceae</taxon>
        <taxon>Apiospora</taxon>
    </lineage>
</organism>
<protein>
    <submittedName>
        <fullName evidence="2">Uncharacterized protein</fullName>
    </submittedName>
</protein>
<gene>
    <name evidence="2" type="ORF">PG994_008631</name>
</gene>
<feature type="compositionally biased region" description="Basic and acidic residues" evidence="1">
    <location>
        <begin position="137"/>
        <end position="156"/>
    </location>
</feature>
<reference evidence="2 3" key="1">
    <citation type="submission" date="2023-01" db="EMBL/GenBank/DDBJ databases">
        <title>Analysis of 21 Apiospora genomes using comparative genomics revels a genus with tremendous synthesis potential of carbohydrate active enzymes and secondary metabolites.</title>
        <authorList>
            <person name="Sorensen T."/>
        </authorList>
    </citation>
    <scope>NUCLEOTIDE SEQUENCE [LARGE SCALE GENOMIC DNA]</scope>
    <source>
        <strain evidence="2 3">CBS 135458</strain>
    </source>
</reference>
<evidence type="ECO:0000313" key="2">
    <source>
        <dbReference type="EMBL" id="KAK8058183.1"/>
    </source>
</evidence>
<feature type="region of interest" description="Disordered" evidence="1">
    <location>
        <begin position="123"/>
        <end position="184"/>
    </location>
</feature>
<dbReference type="GeneID" id="92093103"/>
<name>A0ABR1UH13_9PEZI</name>
<feature type="compositionally biased region" description="Basic and acidic residues" evidence="1">
    <location>
        <begin position="86"/>
        <end position="107"/>
    </location>
</feature>
<accession>A0ABR1UH13</accession>
<sequence>MTQLGSELAAEKSAAASEKTGSAKPSGSMLVLCKNKATGSETSSAPAVYTITAKPTGQSDGVDESTKGIQCMDRTDSVEEDPEAVQAEKEAAPVKALEQEARTEETNRIHRLASSILDNKVVNYGPGVRNAKRPRSHSADLEGRDPAMEKRPKLLEDGPIESYAIGSSPLHQRQQQGCNLGCSR</sequence>
<evidence type="ECO:0000313" key="3">
    <source>
        <dbReference type="Proteomes" id="UP001480595"/>
    </source>
</evidence>
<proteinExistence type="predicted"/>
<keyword evidence="3" id="KW-1185">Reference proteome</keyword>
<evidence type="ECO:0000256" key="1">
    <source>
        <dbReference type="SAM" id="MobiDB-lite"/>
    </source>
</evidence>
<comment type="caution">
    <text evidence="2">The sequence shown here is derived from an EMBL/GenBank/DDBJ whole genome shotgun (WGS) entry which is preliminary data.</text>
</comment>